<keyword evidence="1" id="KW-0812">Transmembrane</keyword>
<feature type="transmembrane region" description="Helical" evidence="1">
    <location>
        <begin position="20"/>
        <end position="41"/>
    </location>
</feature>
<name>A0A251MYJ2_PRUPE</name>
<dbReference type="Proteomes" id="UP000006882">
    <property type="component" value="Chromosome G8"/>
</dbReference>
<keyword evidence="1" id="KW-0472">Membrane</keyword>
<evidence type="ECO:0000256" key="1">
    <source>
        <dbReference type="SAM" id="Phobius"/>
    </source>
</evidence>
<keyword evidence="1" id="KW-1133">Transmembrane helix</keyword>
<dbReference type="Gramene" id="ONH91094">
    <property type="protein sequence ID" value="ONH91094"/>
    <property type="gene ID" value="PRUPE_8G092400"/>
</dbReference>
<dbReference type="EMBL" id="CM007658">
    <property type="protein sequence ID" value="ONH91094.1"/>
    <property type="molecule type" value="Genomic_DNA"/>
</dbReference>
<reference evidence="2 3" key="1">
    <citation type="journal article" date="2013" name="Nat. Genet.">
        <title>The high-quality draft genome of peach (Prunus persica) identifies unique patterns of genetic diversity, domestication and genome evolution.</title>
        <authorList>
            <consortium name="International Peach Genome Initiative"/>
            <person name="Verde I."/>
            <person name="Abbott A.G."/>
            <person name="Scalabrin S."/>
            <person name="Jung S."/>
            <person name="Shu S."/>
            <person name="Marroni F."/>
            <person name="Zhebentyayeva T."/>
            <person name="Dettori M.T."/>
            <person name="Grimwood J."/>
            <person name="Cattonaro F."/>
            <person name="Zuccolo A."/>
            <person name="Rossini L."/>
            <person name="Jenkins J."/>
            <person name="Vendramin E."/>
            <person name="Meisel L.A."/>
            <person name="Decroocq V."/>
            <person name="Sosinski B."/>
            <person name="Prochnik S."/>
            <person name="Mitros T."/>
            <person name="Policriti A."/>
            <person name="Cipriani G."/>
            <person name="Dondini L."/>
            <person name="Ficklin S."/>
            <person name="Goodstein D.M."/>
            <person name="Xuan P."/>
            <person name="Del Fabbro C."/>
            <person name="Aramini V."/>
            <person name="Copetti D."/>
            <person name="Gonzalez S."/>
            <person name="Horner D.S."/>
            <person name="Falchi R."/>
            <person name="Lucas S."/>
            <person name="Mica E."/>
            <person name="Maldonado J."/>
            <person name="Lazzari B."/>
            <person name="Bielenberg D."/>
            <person name="Pirona R."/>
            <person name="Miculan M."/>
            <person name="Barakat A."/>
            <person name="Testolin R."/>
            <person name="Stella A."/>
            <person name="Tartarini S."/>
            <person name="Tonutti P."/>
            <person name="Arus P."/>
            <person name="Orellana A."/>
            <person name="Wells C."/>
            <person name="Main D."/>
            <person name="Vizzotto G."/>
            <person name="Silva H."/>
            <person name="Salamini F."/>
            <person name="Schmutz J."/>
            <person name="Morgante M."/>
            <person name="Rokhsar D.S."/>
        </authorList>
    </citation>
    <scope>NUCLEOTIDE SEQUENCE [LARGE SCALE GENOMIC DNA]</scope>
    <source>
        <strain evidence="3">cv. Nemared</strain>
    </source>
</reference>
<evidence type="ECO:0000313" key="3">
    <source>
        <dbReference type="Proteomes" id="UP000006882"/>
    </source>
</evidence>
<sequence>MIQCSLKPSNFVLSLGCLKFYAFKLFFRMLIPCMSFASTYITRMYSLFKDLVYGDYISAIRDWVSIPNCSF</sequence>
<accession>A0A251MYJ2</accession>
<organism evidence="2 3">
    <name type="scientific">Prunus persica</name>
    <name type="common">Peach</name>
    <name type="synonym">Amygdalus persica</name>
    <dbReference type="NCBI Taxonomy" id="3760"/>
    <lineage>
        <taxon>Eukaryota</taxon>
        <taxon>Viridiplantae</taxon>
        <taxon>Streptophyta</taxon>
        <taxon>Embryophyta</taxon>
        <taxon>Tracheophyta</taxon>
        <taxon>Spermatophyta</taxon>
        <taxon>Magnoliopsida</taxon>
        <taxon>eudicotyledons</taxon>
        <taxon>Gunneridae</taxon>
        <taxon>Pentapetalae</taxon>
        <taxon>rosids</taxon>
        <taxon>fabids</taxon>
        <taxon>Rosales</taxon>
        <taxon>Rosaceae</taxon>
        <taxon>Amygdaloideae</taxon>
        <taxon>Amygdaleae</taxon>
        <taxon>Prunus</taxon>
    </lineage>
</organism>
<evidence type="ECO:0000313" key="2">
    <source>
        <dbReference type="EMBL" id="ONH91094.1"/>
    </source>
</evidence>
<gene>
    <name evidence="2" type="ORF">PRUPE_8G092400</name>
</gene>
<protein>
    <submittedName>
        <fullName evidence="2">Uncharacterized protein</fullName>
    </submittedName>
</protein>
<dbReference type="AlphaFoldDB" id="A0A251MYJ2"/>
<keyword evidence="3" id="KW-1185">Reference proteome</keyword>
<proteinExistence type="predicted"/>